<reference evidence="3" key="1">
    <citation type="submission" date="2013-11" db="EMBL/GenBank/DDBJ databases">
        <authorList>
            <person name="Hoang H.T."/>
            <person name="Killian M.L."/>
            <person name="Madson D.M."/>
            <person name="Arruda P.H.E."/>
            <person name="Sun D."/>
            <person name="Schwartz K.J."/>
            <person name="Yoon K."/>
        </authorList>
    </citation>
    <scope>NUCLEOTIDE SEQUENCE [LARGE SCALE GENOMIC DNA]</scope>
    <source>
        <strain evidence="3">CDK2</strain>
    </source>
</reference>
<evidence type="ECO:0000256" key="1">
    <source>
        <dbReference type="SAM" id="Phobius"/>
    </source>
</evidence>
<dbReference type="Proteomes" id="UP000050535">
    <property type="component" value="Unassembled WGS sequence"/>
</dbReference>
<evidence type="ECO:0000313" key="2">
    <source>
        <dbReference type="EMBL" id="KPN29570.1"/>
    </source>
</evidence>
<dbReference type="RefSeq" id="WP_054582839.1">
    <property type="nucleotide sequence ID" value="NZ_LGUC01000001.1"/>
</dbReference>
<dbReference type="STRING" id="699431.SY89_00284"/>
<feature type="transmembrane region" description="Helical" evidence="1">
    <location>
        <begin position="116"/>
        <end position="135"/>
    </location>
</feature>
<proteinExistence type="predicted"/>
<feature type="transmembrane region" description="Helical" evidence="1">
    <location>
        <begin position="73"/>
        <end position="96"/>
    </location>
</feature>
<keyword evidence="1" id="KW-0812">Transmembrane</keyword>
<dbReference type="OrthoDB" id="312475at2157"/>
<evidence type="ECO:0000313" key="3">
    <source>
        <dbReference type="Proteomes" id="UP000050535"/>
    </source>
</evidence>
<name>A0A0P7GLR5_9EURY</name>
<gene>
    <name evidence="2" type="ORF">SY89_00284</name>
</gene>
<accession>A0A0P7GLR5</accession>
<feature type="transmembrane region" description="Helical" evidence="1">
    <location>
        <begin position="43"/>
        <end position="61"/>
    </location>
</feature>
<dbReference type="EMBL" id="LGUC01000001">
    <property type="protein sequence ID" value="KPN29570.1"/>
    <property type="molecule type" value="Genomic_DNA"/>
</dbReference>
<comment type="caution">
    <text evidence="2">The sequence shown here is derived from an EMBL/GenBank/DDBJ whole genome shotgun (WGS) entry which is preliminary data.</text>
</comment>
<keyword evidence="3" id="KW-1185">Reference proteome</keyword>
<dbReference type="AlphaFoldDB" id="A0A0P7GLR5"/>
<sequence>MRRPSRAVLAGGATTALWIGAVLLTHASGTSSIIEALNTLGQVSRLLLTAGIPGGLVTGVLADEYAPLMKEGFMASVGGAAAVVVAVGVYGIALSITLGYGADSVLSFMFTGPSMFTFFLLLPLLAMEGVVFALLSNAVWGRLRQGVVA</sequence>
<keyword evidence="1" id="KW-1133">Transmembrane helix</keyword>
<keyword evidence="1" id="KW-0472">Membrane</keyword>
<protein>
    <submittedName>
        <fullName evidence="2">Uncharacterized protein</fullName>
    </submittedName>
</protein>
<organism evidence="2 3">
    <name type="scientific">Halolamina pelagica</name>
    <dbReference type="NCBI Taxonomy" id="699431"/>
    <lineage>
        <taxon>Archaea</taxon>
        <taxon>Methanobacteriati</taxon>
        <taxon>Methanobacteriota</taxon>
        <taxon>Stenosarchaea group</taxon>
        <taxon>Halobacteria</taxon>
        <taxon>Halobacteriales</taxon>
        <taxon>Haloferacaceae</taxon>
    </lineage>
</organism>